<dbReference type="InterPro" id="IPR051312">
    <property type="entry name" value="Diverse_Substr_Oxidored"/>
</dbReference>
<name>A0A239LLY4_9ACTN</name>
<keyword evidence="3" id="KW-0560">Oxidoreductase</keyword>
<evidence type="ECO:0000256" key="2">
    <source>
        <dbReference type="ARBA" id="ARBA00022827"/>
    </source>
</evidence>
<dbReference type="InterPro" id="IPR016166">
    <property type="entry name" value="FAD-bd_PCMH"/>
</dbReference>
<dbReference type="PANTHER" id="PTHR42659:SF2">
    <property type="entry name" value="XANTHINE DEHYDROGENASE SUBUNIT C-RELATED"/>
    <property type="match status" value="1"/>
</dbReference>
<dbReference type="PROSITE" id="PS51387">
    <property type="entry name" value="FAD_PCMH"/>
    <property type="match status" value="1"/>
</dbReference>
<evidence type="ECO:0000256" key="1">
    <source>
        <dbReference type="ARBA" id="ARBA00022630"/>
    </source>
</evidence>
<evidence type="ECO:0000256" key="3">
    <source>
        <dbReference type="ARBA" id="ARBA00023002"/>
    </source>
</evidence>
<evidence type="ECO:0000259" key="4">
    <source>
        <dbReference type="PROSITE" id="PS51387"/>
    </source>
</evidence>
<dbReference type="PANTHER" id="PTHR42659">
    <property type="entry name" value="XANTHINE DEHYDROGENASE SUBUNIT C-RELATED"/>
    <property type="match status" value="1"/>
</dbReference>
<dbReference type="AlphaFoldDB" id="A0A239LLY4"/>
<dbReference type="FunFam" id="3.30.465.10:FF:000017">
    <property type="entry name" value="Xanthine dehydrogenase, FAD binding subunit"/>
    <property type="match status" value="1"/>
</dbReference>
<dbReference type="Gene3D" id="3.30.390.50">
    <property type="entry name" value="CO dehydrogenase flavoprotein, C-terminal domain"/>
    <property type="match status" value="1"/>
</dbReference>
<keyword evidence="1" id="KW-0285">Flavoprotein</keyword>
<dbReference type="InterPro" id="IPR036318">
    <property type="entry name" value="FAD-bd_PCMH-like_sf"/>
</dbReference>
<dbReference type="SUPFAM" id="SSF56176">
    <property type="entry name" value="FAD-binding/transporter-associated domain-like"/>
    <property type="match status" value="1"/>
</dbReference>
<accession>A0A239LLY4</accession>
<evidence type="ECO:0000313" key="5">
    <source>
        <dbReference type="EMBL" id="SNT30912.1"/>
    </source>
</evidence>
<dbReference type="InterPro" id="IPR016167">
    <property type="entry name" value="FAD-bd_PCMH_sub1"/>
</dbReference>
<dbReference type="OrthoDB" id="9793944at2"/>
<keyword evidence="6" id="KW-1185">Reference proteome</keyword>
<organism evidence="5 6">
    <name type="scientific">Actinacidiphila glaucinigra</name>
    <dbReference type="NCBI Taxonomy" id="235986"/>
    <lineage>
        <taxon>Bacteria</taxon>
        <taxon>Bacillati</taxon>
        <taxon>Actinomycetota</taxon>
        <taxon>Actinomycetes</taxon>
        <taxon>Kitasatosporales</taxon>
        <taxon>Streptomycetaceae</taxon>
        <taxon>Actinacidiphila</taxon>
    </lineage>
</organism>
<dbReference type="InterPro" id="IPR036683">
    <property type="entry name" value="CO_DH_flav_C_dom_sf"/>
</dbReference>
<dbReference type="Proteomes" id="UP000198280">
    <property type="component" value="Unassembled WGS sequence"/>
</dbReference>
<dbReference type="Gene3D" id="3.30.465.10">
    <property type="match status" value="1"/>
</dbReference>
<proteinExistence type="predicted"/>
<dbReference type="GO" id="GO:0071949">
    <property type="term" value="F:FAD binding"/>
    <property type="evidence" value="ECO:0007669"/>
    <property type="project" value="InterPro"/>
</dbReference>
<feature type="domain" description="FAD-binding PCMH-type" evidence="4">
    <location>
        <begin position="1"/>
        <end position="177"/>
    </location>
</feature>
<dbReference type="InterPro" id="IPR002346">
    <property type="entry name" value="Mopterin_DH_FAD-bd"/>
</dbReference>
<dbReference type="InterPro" id="IPR005107">
    <property type="entry name" value="CO_DH_flav_C"/>
</dbReference>
<dbReference type="Pfam" id="PF03450">
    <property type="entry name" value="CO_deh_flav_C"/>
    <property type="match status" value="1"/>
</dbReference>
<dbReference type="SUPFAM" id="SSF55447">
    <property type="entry name" value="CO dehydrogenase flavoprotein C-terminal domain-like"/>
    <property type="match status" value="1"/>
</dbReference>
<dbReference type="Gene3D" id="3.30.43.10">
    <property type="entry name" value="Uridine Diphospho-n-acetylenolpyruvylglucosamine Reductase, domain 2"/>
    <property type="match status" value="1"/>
</dbReference>
<keyword evidence="2" id="KW-0274">FAD</keyword>
<evidence type="ECO:0000313" key="6">
    <source>
        <dbReference type="Proteomes" id="UP000198280"/>
    </source>
</evidence>
<dbReference type="Pfam" id="PF00941">
    <property type="entry name" value="FAD_binding_5"/>
    <property type="match status" value="1"/>
</dbReference>
<protein>
    <submittedName>
        <fullName evidence="5">Carbon-monoxide dehydrogenase medium subunit</fullName>
    </submittedName>
</protein>
<dbReference type="RefSeq" id="WP_089227056.1">
    <property type="nucleotide sequence ID" value="NZ_FZOF01000020.1"/>
</dbReference>
<dbReference type="EMBL" id="FZOF01000020">
    <property type="protein sequence ID" value="SNT30912.1"/>
    <property type="molecule type" value="Genomic_DNA"/>
</dbReference>
<dbReference type="SMART" id="SM01092">
    <property type="entry name" value="CO_deh_flav_C"/>
    <property type="match status" value="1"/>
</dbReference>
<sequence>MIPASFEYARPRTVEEAVGQLALAGEEAKVLAGGQSLLPILRMRLAFPELLVDVGRIPGLRGVRTDGDTLVIGALTSHHDVVHDPLVRRHAGLLAAATATVADPAVRHRGTIGGSLAHADPAGDVPAAVLALDAELVVQGPDGRRSVPAREFFTDYLQTALRPDELLVEVRVPKADAWGFHYEKFQLSAQAWAVVGVAALVRRDDGRIVESRVGLSNMGPTPVRATACEEALAGADAAPDAVASAADSAAEGTRPASDLSASAEYREHLARVLTRRAVLAAADLT</sequence>
<dbReference type="GO" id="GO:0016491">
    <property type="term" value="F:oxidoreductase activity"/>
    <property type="evidence" value="ECO:0007669"/>
    <property type="project" value="UniProtKB-KW"/>
</dbReference>
<dbReference type="InterPro" id="IPR016169">
    <property type="entry name" value="FAD-bd_PCMH_sub2"/>
</dbReference>
<gene>
    <name evidence="5" type="ORF">SAMN05216252_12066</name>
</gene>
<reference evidence="5 6" key="1">
    <citation type="submission" date="2017-06" db="EMBL/GenBank/DDBJ databases">
        <authorList>
            <person name="Kim H.J."/>
            <person name="Triplett B.A."/>
        </authorList>
    </citation>
    <scope>NUCLEOTIDE SEQUENCE [LARGE SCALE GENOMIC DNA]</scope>
    <source>
        <strain evidence="5 6">CGMCC 4.1858</strain>
    </source>
</reference>